<dbReference type="AlphaFoldDB" id="A0A1I5RSG7"/>
<protein>
    <submittedName>
        <fullName evidence="1">Uncharacterized protein</fullName>
    </submittedName>
</protein>
<sequence>MDQARKCVACTREVLEVLNKYELNGEEVMAVLMGIVQMSDELYSQHGISKGTFIKAIKTGCEKVIEELKNESKR</sequence>
<proteinExistence type="predicted"/>
<evidence type="ECO:0000313" key="2">
    <source>
        <dbReference type="Proteomes" id="UP000199227"/>
    </source>
</evidence>
<dbReference type="STRING" id="223786.SAMN05216234_12840"/>
<accession>A0A1I5RSG7</accession>
<keyword evidence="2" id="KW-1185">Reference proteome</keyword>
<gene>
    <name evidence="1" type="ORF">SAMN05216234_12840</name>
</gene>
<organism evidence="1 2">
    <name type="scientific">Hydrogenimonas thermophila</name>
    <dbReference type="NCBI Taxonomy" id="223786"/>
    <lineage>
        <taxon>Bacteria</taxon>
        <taxon>Pseudomonadati</taxon>
        <taxon>Campylobacterota</taxon>
        <taxon>Epsilonproteobacteria</taxon>
        <taxon>Campylobacterales</taxon>
        <taxon>Hydrogenimonadaceae</taxon>
        <taxon>Hydrogenimonas</taxon>
    </lineage>
</organism>
<name>A0A1I5RSG7_9BACT</name>
<dbReference type="Proteomes" id="UP000199227">
    <property type="component" value="Unassembled WGS sequence"/>
</dbReference>
<dbReference type="RefSeq" id="WP_092913113.1">
    <property type="nucleotide sequence ID" value="NZ_FOXB01000028.1"/>
</dbReference>
<evidence type="ECO:0000313" key="1">
    <source>
        <dbReference type="EMBL" id="SFP61465.1"/>
    </source>
</evidence>
<reference evidence="1 2" key="1">
    <citation type="submission" date="2016-10" db="EMBL/GenBank/DDBJ databases">
        <authorList>
            <person name="de Groot N.N."/>
        </authorList>
    </citation>
    <scope>NUCLEOTIDE SEQUENCE [LARGE SCALE GENOMIC DNA]</scope>
    <source>
        <strain evidence="1 2">EP1-55-1</strain>
    </source>
</reference>
<dbReference type="EMBL" id="FOXB01000028">
    <property type="protein sequence ID" value="SFP61465.1"/>
    <property type="molecule type" value="Genomic_DNA"/>
</dbReference>